<dbReference type="EMBL" id="LJIJ01001371">
    <property type="protein sequence ID" value="ODM91960.1"/>
    <property type="molecule type" value="Genomic_DNA"/>
</dbReference>
<dbReference type="AlphaFoldDB" id="A0A1D2MG40"/>
<proteinExistence type="predicted"/>
<organism evidence="1 2">
    <name type="scientific">Orchesella cincta</name>
    <name type="common">Springtail</name>
    <name type="synonym">Podura cincta</name>
    <dbReference type="NCBI Taxonomy" id="48709"/>
    <lineage>
        <taxon>Eukaryota</taxon>
        <taxon>Metazoa</taxon>
        <taxon>Ecdysozoa</taxon>
        <taxon>Arthropoda</taxon>
        <taxon>Hexapoda</taxon>
        <taxon>Collembola</taxon>
        <taxon>Entomobryomorpha</taxon>
        <taxon>Entomobryoidea</taxon>
        <taxon>Orchesellidae</taxon>
        <taxon>Orchesellinae</taxon>
        <taxon>Orchesella</taxon>
    </lineage>
</organism>
<comment type="caution">
    <text evidence="1">The sequence shown here is derived from an EMBL/GenBank/DDBJ whole genome shotgun (WGS) entry which is preliminary data.</text>
</comment>
<gene>
    <name evidence="1" type="ORF">Ocin01_14722</name>
</gene>
<evidence type="ECO:0000313" key="1">
    <source>
        <dbReference type="EMBL" id="ODM91960.1"/>
    </source>
</evidence>
<keyword evidence="2" id="KW-1185">Reference proteome</keyword>
<protein>
    <submittedName>
        <fullName evidence="1">Uncharacterized protein</fullName>
    </submittedName>
</protein>
<sequence>MKMGLENSAVNIKFCKIRLAVKTDTPTVTSGFYHRLAPCRSKCRSPILNAYDGFVLIWLLARPAHEEQEQRTPRLQCFNILFTIECNTNLTNITCNTSDQMSEKHHLQYMENYKAHFKIAFVFTKNEKRNHNGQHVSNALLHVASKCPLLSLNSMDVVILRDDDDCESG</sequence>
<dbReference type="Proteomes" id="UP000094527">
    <property type="component" value="Unassembled WGS sequence"/>
</dbReference>
<accession>A0A1D2MG40</accession>
<reference evidence="1 2" key="1">
    <citation type="journal article" date="2016" name="Genome Biol. Evol.">
        <title>Gene Family Evolution Reflects Adaptation to Soil Environmental Stressors in the Genome of the Collembolan Orchesella cincta.</title>
        <authorList>
            <person name="Faddeeva-Vakhrusheva A."/>
            <person name="Derks M.F."/>
            <person name="Anvar S.Y."/>
            <person name="Agamennone V."/>
            <person name="Suring W."/>
            <person name="Smit S."/>
            <person name="van Straalen N.M."/>
            <person name="Roelofs D."/>
        </authorList>
    </citation>
    <scope>NUCLEOTIDE SEQUENCE [LARGE SCALE GENOMIC DNA]</scope>
    <source>
        <tissue evidence="1">Mixed pool</tissue>
    </source>
</reference>
<name>A0A1D2MG40_ORCCI</name>
<evidence type="ECO:0000313" key="2">
    <source>
        <dbReference type="Proteomes" id="UP000094527"/>
    </source>
</evidence>